<keyword evidence="7" id="KW-1185">Reference proteome</keyword>
<proteinExistence type="predicted"/>
<evidence type="ECO:0000313" key="6">
    <source>
        <dbReference type="EMBL" id="MFC4911625.1"/>
    </source>
</evidence>
<name>A0ABV9U7R5_9ACTN</name>
<dbReference type="Proteomes" id="UP001595872">
    <property type="component" value="Unassembled WGS sequence"/>
</dbReference>
<keyword evidence="3 5" id="KW-1133">Transmembrane helix</keyword>
<evidence type="ECO:0000256" key="4">
    <source>
        <dbReference type="ARBA" id="ARBA00023136"/>
    </source>
</evidence>
<accession>A0ABV9U7R5</accession>
<evidence type="ECO:0000256" key="3">
    <source>
        <dbReference type="ARBA" id="ARBA00022989"/>
    </source>
</evidence>
<sequence>MFAGYVAVTVVAIAANLAVAAADFARAGFVLANAAEVRMPPRLLPVVAVLKAASAVGLLIGLLGARWPGGGLGELGREARWLGVAAALGLTLFFACALGAHVRARVFHNIAFPGAYFGVAVAALVLGAAQL</sequence>
<comment type="caution">
    <text evidence="6">The sequence shown here is derived from an EMBL/GenBank/DDBJ whole genome shotgun (WGS) entry which is preliminary data.</text>
</comment>
<evidence type="ECO:0000256" key="2">
    <source>
        <dbReference type="ARBA" id="ARBA00022692"/>
    </source>
</evidence>
<reference evidence="7" key="1">
    <citation type="journal article" date="2019" name="Int. J. Syst. Evol. Microbiol.">
        <title>The Global Catalogue of Microorganisms (GCM) 10K type strain sequencing project: providing services to taxonomists for standard genome sequencing and annotation.</title>
        <authorList>
            <consortium name="The Broad Institute Genomics Platform"/>
            <consortium name="The Broad Institute Genome Sequencing Center for Infectious Disease"/>
            <person name="Wu L."/>
            <person name="Ma J."/>
        </authorList>
    </citation>
    <scope>NUCLEOTIDE SEQUENCE [LARGE SCALE GENOMIC DNA]</scope>
    <source>
        <strain evidence="7">KLKA75</strain>
    </source>
</reference>
<comment type="subcellular location">
    <subcellularLocation>
        <location evidence="1">Membrane</location>
        <topology evidence="1">Multi-pass membrane protein</topology>
    </subcellularLocation>
</comment>
<evidence type="ECO:0000313" key="7">
    <source>
        <dbReference type="Proteomes" id="UP001595872"/>
    </source>
</evidence>
<feature type="transmembrane region" description="Helical" evidence="5">
    <location>
        <begin position="79"/>
        <end position="100"/>
    </location>
</feature>
<keyword evidence="2 5" id="KW-0812">Transmembrane</keyword>
<organism evidence="6 7">
    <name type="scientific">Actinomadura gamaensis</name>
    <dbReference type="NCBI Taxonomy" id="1763541"/>
    <lineage>
        <taxon>Bacteria</taxon>
        <taxon>Bacillati</taxon>
        <taxon>Actinomycetota</taxon>
        <taxon>Actinomycetes</taxon>
        <taxon>Streptosporangiales</taxon>
        <taxon>Thermomonosporaceae</taxon>
        <taxon>Actinomadura</taxon>
    </lineage>
</organism>
<protein>
    <submittedName>
        <fullName evidence="6">DoxX family protein</fullName>
    </submittedName>
</protein>
<dbReference type="RefSeq" id="WP_378260740.1">
    <property type="nucleotide sequence ID" value="NZ_JBHSIT010000010.1"/>
</dbReference>
<feature type="transmembrane region" description="Helical" evidence="5">
    <location>
        <begin position="44"/>
        <end position="67"/>
    </location>
</feature>
<keyword evidence="4 5" id="KW-0472">Membrane</keyword>
<dbReference type="Pfam" id="PF13564">
    <property type="entry name" value="DoxX_2"/>
    <property type="match status" value="1"/>
</dbReference>
<evidence type="ECO:0000256" key="1">
    <source>
        <dbReference type="ARBA" id="ARBA00004141"/>
    </source>
</evidence>
<evidence type="ECO:0000256" key="5">
    <source>
        <dbReference type="SAM" id="Phobius"/>
    </source>
</evidence>
<gene>
    <name evidence="6" type="ORF">ACFPCY_30275</name>
</gene>
<dbReference type="InterPro" id="IPR032808">
    <property type="entry name" value="DoxX"/>
</dbReference>
<dbReference type="EMBL" id="JBHSIT010000010">
    <property type="protein sequence ID" value="MFC4911625.1"/>
    <property type="molecule type" value="Genomic_DNA"/>
</dbReference>
<feature type="transmembrane region" description="Helical" evidence="5">
    <location>
        <begin position="106"/>
        <end position="129"/>
    </location>
</feature>